<keyword evidence="2" id="KW-0805">Transcription regulation</keyword>
<sequence length="170" mass="17953">MADGVRADGGRDEGVRADAAAALADRLSFQLYAASRALTSAYRRELQHFGLTYPQYLALRALGAGDGQPVSDLCAALELDSGTVSPLLSRLAAEGYIVRERVGADGRQVRVFCTDSGRELQARLEGVPAEVARSLALTEADFGQLCAMLGSLRDTARRALSDAPDPAARG</sequence>
<keyword evidence="7" id="KW-1185">Reference proteome</keyword>
<dbReference type="PROSITE" id="PS50995">
    <property type="entry name" value="HTH_MARR_2"/>
    <property type="match status" value="1"/>
</dbReference>
<reference evidence="7" key="1">
    <citation type="journal article" date="2019" name="Int. J. Syst. Evol. Microbiol.">
        <title>The Global Catalogue of Microorganisms (GCM) 10K type strain sequencing project: providing services to taxonomists for standard genome sequencing and annotation.</title>
        <authorList>
            <consortium name="The Broad Institute Genomics Platform"/>
            <consortium name="The Broad Institute Genome Sequencing Center for Infectious Disease"/>
            <person name="Wu L."/>
            <person name="Ma J."/>
        </authorList>
    </citation>
    <scope>NUCLEOTIDE SEQUENCE [LARGE SCALE GENOMIC DNA]</scope>
    <source>
        <strain evidence="7">CCUG 50213</strain>
    </source>
</reference>
<dbReference type="Pfam" id="PF12802">
    <property type="entry name" value="MarR_2"/>
    <property type="match status" value="1"/>
</dbReference>
<dbReference type="SUPFAM" id="SSF46785">
    <property type="entry name" value="Winged helix' DNA-binding domain"/>
    <property type="match status" value="1"/>
</dbReference>
<evidence type="ECO:0000313" key="6">
    <source>
        <dbReference type="EMBL" id="MFD1201097.1"/>
    </source>
</evidence>
<keyword evidence="4" id="KW-0804">Transcription</keyword>
<dbReference type="InterPro" id="IPR036388">
    <property type="entry name" value="WH-like_DNA-bd_sf"/>
</dbReference>
<evidence type="ECO:0000256" key="3">
    <source>
        <dbReference type="ARBA" id="ARBA00023125"/>
    </source>
</evidence>
<gene>
    <name evidence="6" type="ORF">ACFQ3U_04230</name>
</gene>
<dbReference type="PANTHER" id="PTHR33164:SF5">
    <property type="entry name" value="ORGANIC HYDROPEROXIDE RESISTANCE TRANSCRIPTIONAL REGULATOR"/>
    <property type="match status" value="1"/>
</dbReference>
<dbReference type="Gene3D" id="1.10.10.10">
    <property type="entry name" value="Winged helix-like DNA-binding domain superfamily/Winged helix DNA-binding domain"/>
    <property type="match status" value="1"/>
</dbReference>
<dbReference type="RefSeq" id="WP_343956992.1">
    <property type="nucleotide sequence ID" value="NZ_BAAAKZ010000001.1"/>
</dbReference>
<dbReference type="SMART" id="SM00347">
    <property type="entry name" value="HTH_MARR"/>
    <property type="match status" value="1"/>
</dbReference>
<accession>A0ABW3TKV2</accession>
<feature type="domain" description="HTH marR-type" evidence="5">
    <location>
        <begin position="24"/>
        <end position="154"/>
    </location>
</feature>
<dbReference type="InterPro" id="IPR039422">
    <property type="entry name" value="MarR/SlyA-like"/>
</dbReference>
<evidence type="ECO:0000256" key="4">
    <source>
        <dbReference type="ARBA" id="ARBA00023163"/>
    </source>
</evidence>
<proteinExistence type="predicted"/>
<dbReference type="Proteomes" id="UP001597181">
    <property type="component" value="Unassembled WGS sequence"/>
</dbReference>
<dbReference type="InterPro" id="IPR036390">
    <property type="entry name" value="WH_DNA-bd_sf"/>
</dbReference>
<dbReference type="InterPro" id="IPR000835">
    <property type="entry name" value="HTH_MarR-typ"/>
</dbReference>
<evidence type="ECO:0000313" key="7">
    <source>
        <dbReference type="Proteomes" id="UP001597181"/>
    </source>
</evidence>
<evidence type="ECO:0000256" key="2">
    <source>
        <dbReference type="ARBA" id="ARBA00023015"/>
    </source>
</evidence>
<protein>
    <submittedName>
        <fullName evidence="6">MarR family winged helix-turn-helix transcriptional regulator</fullName>
    </submittedName>
</protein>
<dbReference type="PROSITE" id="PS01117">
    <property type="entry name" value="HTH_MARR_1"/>
    <property type="match status" value="1"/>
</dbReference>
<name>A0ABW3TKV2_9MICO</name>
<evidence type="ECO:0000259" key="5">
    <source>
        <dbReference type="PROSITE" id="PS50995"/>
    </source>
</evidence>
<comment type="caution">
    <text evidence="6">The sequence shown here is derived from an EMBL/GenBank/DDBJ whole genome shotgun (WGS) entry which is preliminary data.</text>
</comment>
<dbReference type="EMBL" id="JBHTLY010000002">
    <property type="protein sequence ID" value="MFD1201097.1"/>
    <property type="molecule type" value="Genomic_DNA"/>
</dbReference>
<organism evidence="6 7">
    <name type="scientific">Leucobacter albus</name>
    <dbReference type="NCBI Taxonomy" id="272210"/>
    <lineage>
        <taxon>Bacteria</taxon>
        <taxon>Bacillati</taxon>
        <taxon>Actinomycetota</taxon>
        <taxon>Actinomycetes</taxon>
        <taxon>Micrococcales</taxon>
        <taxon>Microbacteriaceae</taxon>
        <taxon>Leucobacter</taxon>
    </lineage>
</organism>
<dbReference type="PANTHER" id="PTHR33164">
    <property type="entry name" value="TRANSCRIPTIONAL REGULATOR, MARR FAMILY"/>
    <property type="match status" value="1"/>
</dbReference>
<keyword evidence="3" id="KW-0238">DNA-binding</keyword>
<evidence type="ECO:0000256" key="1">
    <source>
        <dbReference type="ARBA" id="ARBA00004496"/>
    </source>
</evidence>
<comment type="subcellular location">
    <subcellularLocation>
        <location evidence="1">Cytoplasm</location>
    </subcellularLocation>
</comment>
<dbReference type="InterPro" id="IPR023187">
    <property type="entry name" value="Tscrpt_reg_MarR-type_CS"/>
</dbReference>